<dbReference type="EMBL" id="CP111025">
    <property type="protein sequence ID" value="WAR26223.1"/>
    <property type="molecule type" value="Genomic_DNA"/>
</dbReference>
<evidence type="ECO:0000313" key="1">
    <source>
        <dbReference type="EMBL" id="WAR26223.1"/>
    </source>
</evidence>
<accession>A0ABY7FVG6</accession>
<evidence type="ECO:0000313" key="2">
    <source>
        <dbReference type="Proteomes" id="UP001164746"/>
    </source>
</evidence>
<protein>
    <submittedName>
        <fullName evidence="1">Uncharacterized protein</fullName>
    </submittedName>
</protein>
<gene>
    <name evidence="1" type="ORF">MAR_011927</name>
</gene>
<reference evidence="1" key="1">
    <citation type="submission" date="2022-11" db="EMBL/GenBank/DDBJ databases">
        <title>Centuries of genome instability and evolution in soft-shell clam transmissible cancer (bioRxiv).</title>
        <authorList>
            <person name="Hart S.F.M."/>
            <person name="Yonemitsu M.A."/>
            <person name="Giersch R.M."/>
            <person name="Beal B.F."/>
            <person name="Arriagada G."/>
            <person name="Davis B.W."/>
            <person name="Ostrander E.A."/>
            <person name="Goff S.P."/>
            <person name="Metzger M.J."/>
        </authorList>
    </citation>
    <scope>NUCLEOTIDE SEQUENCE</scope>
    <source>
        <strain evidence="1">MELC-2E11</strain>
        <tissue evidence="1">Siphon/mantle</tissue>
    </source>
</reference>
<organism evidence="1 2">
    <name type="scientific">Mya arenaria</name>
    <name type="common">Soft-shell clam</name>
    <dbReference type="NCBI Taxonomy" id="6604"/>
    <lineage>
        <taxon>Eukaryota</taxon>
        <taxon>Metazoa</taxon>
        <taxon>Spiralia</taxon>
        <taxon>Lophotrochozoa</taxon>
        <taxon>Mollusca</taxon>
        <taxon>Bivalvia</taxon>
        <taxon>Autobranchia</taxon>
        <taxon>Heteroconchia</taxon>
        <taxon>Euheterodonta</taxon>
        <taxon>Imparidentia</taxon>
        <taxon>Neoheterodontei</taxon>
        <taxon>Myida</taxon>
        <taxon>Myoidea</taxon>
        <taxon>Myidae</taxon>
        <taxon>Mya</taxon>
    </lineage>
</organism>
<name>A0ABY7FVG6_MYAAR</name>
<sequence length="157" mass="18376">MDDNQDEDVIFEGSPLYDSLMKTGSLAEELYFVEKHHKKNLTYGDEEVSPQKKPRSVWMKAVSLFHLLRLFVSPKVFDIKSNCQKGLVTVLKTSPLLQEDDADFLHCYIRNFEELFSTIPVFFHIPTHVSTKRPLDNFLDSPYIIFSRRDLFNNPHH</sequence>
<dbReference type="Proteomes" id="UP001164746">
    <property type="component" value="Chromosome 14"/>
</dbReference>
<proteinExistence type="predicted"/>
<keyword evidence="2" id="KW-1185">Reference proteome</keyword>